<reference evidence="2 3" key="1">
    <citation type="submission" date="2019-03" db="EMBL/GenBank/DDBJ databases">
        <authorList>
            <person name="Gaulin E."/>
            <person name="Dumas B."/>
        </authorList>
    </citation>
    <scope>NUCLEOTIDE SEQUENCE [LARGE SCALE GENOMIC DNA]</scope>
    <source>
        <strain evidence="2">CBS 568.67</strain>
    </source>
</reference>
<dbReference type="OrthoDB" id="77958at2759"/>
<evidence type="ECO:0000313" key="1">
    <source>
        <dbReference type="EMBL" id="KAF0710818.1"/>
    </source>
</evidence>
<keyword evidence="3" id="KW-1185">Reference proteome</keyword>
<dbReference type="GO" id="GO:0003676">
    <property type="term" value="F:nucleic acid binding"/>
    <property type="evidence" value="ECO:0007669"/>
    <property type="project" value="InterPro"/>
</dbReference>
<dbReference type="Proteomes" id="UP000332933">
    <property type="component" value="Unassembled WGS sequence"/>
</dbReference>
<protein>
    <submittedName>
        <fullName evidence="2">Aste57867_5463 protein</fullName>
    </submittedName>
</protein>
<accession>A0A485KHB4</accession>
<proteinExistence type="predicted"/>
<dbReference type="EMBL" id="CAADRA010001872">
    <property type="protein sequence ID" value="VFT82515.1"/>
    <property type="molecule type" value="Genomic_DNA"/>
</dbReference>
<organism evidence="2 3">
    <name type="scientific">Aphanomyces stellatus</name>
    <dbReference type="NCBI Taxonomy" id="120398"/>
    <lineage>
        <taxon>Eukaryota</taxon>
        <taxon>Sar</taxon>
        <taxon>Stramenopiles</taxon>
        <taxon>Oomycota</taxon>
        <taxon>Saprolegniomycetes</taxon>
        <taxon>Saprolegniales</taxon>
        <taxon>Verrucalvaceae</taxon>
        <taxon>Aphanomyces</taxon>
    </lineage>
</organism>
<dbReference type="InterPro" id="IPR036397">
    <property type="entry name" value="RNaseH_sf"/>
</dbReference>
<dbReference type="PANTHER" id="PTHR47169">
    <property type="entry name" value="OS01G0541250 PROTEIN"/>
    <property type="match status" value="1"/>
</dbReference>
<dbReference type="EMBL" id="VJMH01001871">
    <property type="protein sequence ID" value="KAF0710818.1"/>
    <property type="molecule type" value="Genomic_DNA"/>
</dbReference>
<evidence type="ECO:0000313" key="2">
    <source>
        <dbReference type="EMBL" id="VFT82515.1"/>
    </source>
</evidence>
<dbReference type="AlphaFoldDB" id="A0A485KHB4"/>
<dbReference type="Gene3D" id="3.30.420.10">
    <property type="entry name" value="Ribonuclease H-like superfamily/Ribonuclease H"/>
    <property type="match status" value="1"/>
</dbReference>
<name>A0A485KHB4_9STRA</name>
<sequence>MFRAHSSAIRPVLTEANKYARMKFAMSFVNANMRFDEMLEHVHLDEKWFYLTKVTRTFYLVPGEAEPQRNAVARPRYNDDTGKWWDGKIGTWPFVERVQARRDSVNRAAGTYETKPITVTKDVYREFLTDKVLPQIVSKWPSPTKKVLLQHDNALAHVTSADAALRIVFDAYKQQGWSFELAPQLPNSPDTNILDLGFFAAIQSLQHRKSARSIDELVANVACAFETYPFERLNHTFLILQSRLVEILKLFGDNTYKIPHLAKEKQASLGRLPGSLECPHDVFAAAVDKLERLDGANLDRVFAEELEAAQQVDELARVLEGVALNDDETDDITTARN</sequence>
<gene>
    <name evidence="2" type="primary">Aste57867_5463</name>
    <name evidence="1" type="ORF">As57867_005450</name>
    <name evidence="2" type="ORF">ASTE57867_5463</name>
</gene>
<reference evidence="1" key="2">
    <citation type="submission" date="2019-06" db="EMBL/GenBank/DDBJ databases">
        <title>Genomics analysis of Aphanomyces spp. identifies a new class of oomycete effector associated with host adaptation.</title>
        <authorList>
            <person name="Gaulin E."/>
        </authorList>
    </citation>
    <scope>NUCLEOTIDE SEQUENCE</scope>
    <source>
        <strain evidence="1">CBS 578.67</strain>
    </source>
</reference>
<evidence type="ECO:0000313" key="3">
    <source>
        <dbReference type="Proteomes" id="UP000332933"/>
    </source>
</evidence>